<gene>
    <name evidence="1" type="ORF">BO66DRAFT_175645</name>
</gene>
<sequence>MYDCRSAAKVGGRMEREYREKKSRGGGILYCFWQFCPKFGSGCNYLYTSPTGFVLRCKLDICGTLLMPCPMAILSILCHSSSLAFFFSFQYLYPGPVYIASTELSI</sequence>
<evidence type="ECO:0000313" key="2">
    <source>
        <dbReference type="Proteomes" id="UP000249661"/>
    </source>
</evidence>
<keyword evidence="2" id="KW-1185">Reference proteome</keyword>
<proteinExistence type="predicted"/>
<dbReference type="Proteomes" id="UP000249661">
    <property type="component" value="Unassembled WGS sequence"/>
</dbReference>
<evidence type="ECO:0000313" key="1">
    <source>
        <dbReference type="EMBL" id="RAH73907.1"/>
    </source>
</evidence>
<name>A0ACD1HKB6_9EURO</name>
<organism evidence="1 2">
    <name type="scientific">Aspergillus aculeatinus CBS 121060</name>
    <dbReference type="NCBI Taxonomy" id="1448322"/>
    <lineage>
        <taxon>Eukaryota</taxon>
        <taxon>Fungi</taxon>
        <taxon>Dikarya</taxon>
        <taxon>Ascomycota</taxon>
        <taxon>Pezizomycotina</taxon>
        <taxon>Eurotiomycetes</taxon>
        <taxon>Eurotiomycetidae</taxon>
        <taxon>Eurotiales</taxon>
        <taxon>Aspergillaceae</taxon>
        <taxon>Aspergillus</taxon>
        <taxon>Aspergillus subgen. Circumdati</taxon>
    </lineage>
</organism>
<reference evidence="1" key="1">
    <citation type="submission" date="2018-02" db="EMBL/GenBank/DDBJ databases">
        <title>The genomes of Aspergillus section Nigri reveals drivers in fungal speciation.</title>
        <authorList>
            <consortium name="DOE Joint Genome Institute"/>
            <person name="Vesth T.C."/>
            <person name="Nybo J."/>
            <person name="Theobald S."/>
            <person name="Brandl J."/>
            <person name="Frisvad J.C."/>
            <person name="Nielsen K.F."/>
            <person name="Lyhne E.K."/>
            <person name="Kogle M.E."/>
            <person name="Kuo A."/>
            <person name="Riley R."/>
            <person name="Clum A."/>
            <person name="Nolan M."/>
            <person name="Lipzen A."/>
            <person name="Salamov A."/>
            <person name="Henrissat B."/>
            <person name="Wiebenga A."/>
            <person name="De vries R.P."/>
            <person name="Grigoriev I.V."/>
            <person name="Mortensen U.H."/>
            <person name="Andersen M.R."/>
            <person name="Baker S.E."/>
        </authorList>
    </citation>
    <scope>NUCLEOTIDE SEQUENCE</scope>
    <source>
        <strain evidence="1">CBS 121060</strain>
    </source>
</reference>
<protein>
    <submittedName>
        <fullName evidence="1">Uncharacterized protein</fullName>
    </submittedName>
</protein>
<accession>A0ACD1HKB6</accession>
<dbReference type="EMBL" id="KZ824937">
    <property type="protein sequence ID" value="RAH73907.1"/>
    <property type="molecule type" value="Genomic_DNA"/>
</dbReference>